<feature type="transmembrane region" description="Helical" evidence="1">
    <location>
        <begin position="59"/>
        <end position="78"/>
    </location>
</feature>
<reference evidence="2" key="1">
    <citation type="submission" date="2019-10" db="EMBL/GenBank/DDBJ databases">
        <title>Draft genome sequence of Panacibacter sp. KCS-6.</title>
        <authorList>
            <person name="Yim K.J."/>
        </authorList>
    </citation>
    <scope>NUCLEOTIDE SEQUENCE</scope>
    <source>
        <strain evidence="2">KCS-6</strain>
    </source>
</reference>
<dbReference type="Proteomes" id="UP000598971">
    <property type="component" value="Unassembled WGS sequence"/>
</dbReference>
<keyword evidence="1" id="KW-1133">Transmembrane helix</keyword>
<evidence type="ECO:0000313" key="3">
    <source>
        <dbReference type="Proteomes" id="UP000598971"/>
    </source>
</evidence>
<keyword evidence="1" id="KW-0812">Transmembrane</keyword>
<dbReference type="EMBL" id="WHPF01000005">
    <property type="protein sequence ID" value="NNV55477.1"/>
    <property type="molecule type" value="Genomic_DNA"/>
</dbReference>
<organism evidence="2 3">
    <name type="scientific">Limnovirga soli</name>
    <dbReference type="NCBI Taxonomy" id="2656915"/>
    <lineage>
        <taxon>Bacteria</taxon>
        <taxon>Pseudomonadati</taxon>
        <taxon>Bacteroidota</taxon>
        <taxon>Chitinophagia</taxon>
        <taxon>Chitinophagales</taxon>
        <taxon>Chitinophagaceae</taxon>
        <taxon>Limnovirga</taxon>
    </lineage>
</organism>
<dbReference type="AlphaFoldDB" id="A0A8J8FF61"/>
<name>A0A8J8FF61_9BACT</name>
<keyword evidence="3" id="KW-1185">Reference proteome</keyword>
<gene>
    <name evidence="2" type="ORF">GD597_08415</name>
</gene>
<feature type="transmembrane region" description="Helical" evidence="1">
    <location>
        <begin position="20"/>
        <end position="39"/>
    </location>
</feature>
<protein>
    <submittedName>
        <fullName evidence="2">Uncharacterized protein</fullName>
    </submittedName>
</protein>
<sequence length="105" mass="11861">MSKIKNMDDLSTEELNLELISGAKFVIFQYCISLLIITFKRNSDVYFIRSGESTLKHGIGFTIISFLLGWWGLPWGPIYTIGTIHTNFNGGKNVTEDVLQTIKIS</sequence>
<accession>A0A8J8FF61</accession>
<dbReference type="RefSeq" id="WP_171607401.1">
    <property type="nucleotide sequence ID" value="NZ_WHPF01000005.1"/>
</dbReference>
<evidence type="ECO:0000256" key="1">
    <source>
        <dbReference type="SAM" id="Phobius"/>
    </source>
</evidence>
<keyword evidence="1" id="KW-0472">Membrane</keyword>
<proteinExistence type="predicted"/>
<comment type="caution">
    <text evidence="2">The sequence shown here is derived from an EMBL/GenBank/DDBJ whole genome shotgun (WGS) entry which is preliminary data.</text>
</comment>
<evidence type="ECO:0000313" key="2">
    <source>
        <dbReference type="EMBL" id="NNV55477.1"/>
    </source>
</evidence>